<accession>A0ACB8A7F8</accession>
<dbReference type="Proteomes" id="UP000790377">
    <property type="component" value="Unassembled WGS sequence"/>
</dbReference>
<sequence length="526" mass="59691">MERTTHHTIFSLQEILLIIFRFCTCADRRDGEKQVTDKGTLVSLARTCWSFHAPALDVLYSDTNMVRLVQTMSRNLWYIDLRELCFQRPMDLQDWNIFLHYARRVRILRTFGGFEMSATIFQTLSHPPNNFSNIFPRLVDLRVGNPVHHEFISLLLTRNLTTILLPFIEGDEIATNILPTLPSVCPYLRHIELSRSEYQLIRGTINSPGAYEVLYKLPLLETLLCPDVVMSRKILSHVACLPSLKVIDINLPMDPLEEFGSNRNTFPVLQRLEISSPTPQSCLQFLESVTSSSMDAIHLRTFGMFSEEASYDILVALSSFTSLTHITILECHAEKDGIYRGGLDPLLHLHNLQQVWVCSDSTYSVDDQMLSQMASAWPRIEYLYLWPPDGWETDPITTLPGIIPLLQRCPNLHFLGTTFDATLPIHADLFTYDICSSKTPLDLNVGHSPIVDPPAIAAFLSHMAPNLRALAAQDMSCEDETCEAHKAKWGQVGQIIGIESEHWRVNTFMFDCIRGSLSSLNDDGYS</sequence>
<comment type="caution">
    <text evidence="1">The sequence shown here is derived from an EMBL/GenBank/DDBJ whole genome shotgun (WGS) entry which is preliminary data.</text>
</comment>
<evidence type="ECO:0000313" key="2">
    <source>
        <dbReference type="Proteomes" id="UP000790377"/>
    </source>
</evidence>
<gene>
    <name evidence="1" type="ORF">BJ138DRAFT_1181626</name>
</gene>
<proteinExistence type="predicted"/>
<evidence type="ECO:0000313" key="1">
    <source>
        <dbReference type="EMBL" id="KAH7908623.1"/>
    </source>
</evidence>
<protein>
    <submittedName>
        <fullName evidence="1">Uncharacterized protein</fullName>
    </submittedName>
</protein>
<organism evidence="1 2">
    <name type="scientific">Hygrophoropsis aurantiaca</name>
    <dbReference type="NCBI Taxonomy" id="72124"/>
    <lineage>
        <taxon>Eukaryota</taxon>
        <taxon>Fungi</taxon>
        <taxon>Dikarya</taxon>
        <taxon>Basidiomycota</taxon>
        <taxon>Agaricomycotina</taxon>
        <taxon>Agaricomycetes</taxon>
        <taxon>Agaricomycetidae</taxon>
        <taxon>Boletales</taxon>
        <taxon>Coniophorineae</taxon>
        <taxon>Hygrophoropsidaceae</taxon>
        <taxon>Hygrophoropsis</taxon>
    </lineage>
</organism>
<keyword evidence="2" id="KW-1185">Reference proteome</keyword>
<reference evidence="1" key="1">
    <citation type="journal article" date="2021" name="New Phytol.">
        <title>Evolutionary innovations through gain and loss of genes in the ectomycorrhizal Boletales.</title>
        <authorList>
            <person name="Wu G."/>
            <person name="Miyauchi S."/>
            <person name="Morin E."/>
            <person name="Kuo A."/>
            <person name="Drula E."/>
            <person name="Varga T."/>
            <person name="Kohler A."/>
            <person name="Feng B."/>
            <person name="Cao Y."/>
            <person name="Lipzen A."/>
            <person name="Daum C."/>
            <person name="Hundley H."/>
            <person name="Pangilinan J."/>
            <person name="Johnson J."/>
            <person name="Barry K."/>
            <person name="LaButti K."/>
            <person name="Ng V."/>
            <person name="Ahrendt S."/>
            <person name="Min B."/>
            <person name="Choi I.G."/>
            <person name="Park H."/>
            <person name="Plett J.M."/>
            <person name="Magnuson J."/>
            <person name="Spatafora J.W."/>
            <person name="Nagy L.G."/>
            <person name="Henrissat B."/>
            <person name="Grigoriev I.V."/>
            <person name="Yang Z.L."/>
            <person name="Xu J."/>
            <person name="Martin F.M."/>
        </authorList>
    </citation>
    <scope>NUCLEOTIDE SEQUENCE</scope>
    <source>
        <strain evidence="1">ATCC 28755</strain>
    </source>
</reference>
<name>A0ACB8A7F8_9AGAM</name>
<dbReference type="EMBL" id="MU267809">
    <property type="protein sequence ID" value="KAH7908623.1"/>
    <property type="molecule type" value="Genomic_DNA"/>
</dbReference>